<dbReference type="Pfam" id="PF17757">
    <property type="entry name" value="UvrB_inter"/>
    <property type="match status" value="1"/>
</dbReference>
<dbReference type="GO" id="GO:0006355">
    <property type="term" value="P:regulation of DNA-templated transcription"/>
    <property type="evidence" value="ECO:0007669"/>
    <property type="project" value="UniProtKB-UniRule"/>
</dbReference>
<feature type="domain" description="Helicase C-terminal" evidence="15">
    <location>
        <begin position="805"/>
        <end position="959"/>
    </location>
</feature>
<dbReference type="InterPro" id="IPR005118">
    <property type="entry name" value="TRCF_C"/>
</dbReference>
<evidence type="ECO:0000256" key="2">
    <source>
        <dbReference type="ARBA" id="ARBA00022490"/>
    </source>
</evidence>
<evidence type="ECO:0000259" key="14">
    <source>
        <dbReference type="PROSITE" id="PS51192"/>
    </source>
</evidence>
<dbReference type="GO" id="GO:0003684">
    <property type="term" value="F:damaged DNA binding"/>
    <property type="evidence" value="ECO:0007669"/>
    <property type="project" value="InterPro"/>
</dbReference>
<dbReference type="GO" id="GO:0005737">
    <property type="term" value="C:cytoplasm"/>
    <property type="evidence" value="ECO:0007669"/>
    <property type="project" value="UniProtKB-SubCell"/>
</dbReference>
<feature type="domain" description="Helicase ATP-binding" evidence="14">
    <location>
        <begin position="623"/>
        <end position="784"/>
    </location>
</feature>
<keyword evidence="4 13" id="KW-0227">DNA damage</keyword>
<evidence type="ECO:0000256" key="11">
    <source>
        <dbReference type="ARBA" id="ARBA00061399"/>
    </source>
</evidence>
<evidence type="ECO:0000313" key="17">
    <source>
        <dbReference type="Proteomes" id="UP000199626"/>
    </source>
</evidence>
<accession>A0A1G6AS63</accession>
<dbReference type="InterPro" id="IPR001650">
    <property type="entry name" value="Helicase_C-like"/>
</dbReference>
<dbReference type="PANTHER" id="PTHR47964:SF1">
    <property type="entry name" value="ATP-DEPENDENT DNA HELICASE HOMOLOG RECG, CHLOROPLASTIC"/>
    <property type="match status" value="1"/>
</dbReference>
<dbReference type="Gene3D" id="3.40.50.300">
    <property type="entry name" value="P-loop containing nucleotide triphosphate hydrolases"/>
    <property type="match status" value="2"/>
</dbReference>
<organism evidence="16 17">
    <name type="scientific">Pseudidiomarina indica</name>
    <dbReference type="NCBI Taxonomy" id="1159017"/>
    <lineage>
        <taxon>Bacteria</taxon>
        <taxon>Pseudomonadati</taxon>
        <taxon>Pseudomonadota</taxon>
        <taxon>Gammaproteobacteria</taxon>
        <taxon>Alteromonadales</taxon>
        <taxon>Idiomarinaceae</taxon>
        <taxon>Pseudidiomarina</taxon>
    </lineage>
</organism>
<keyword evidence="6" id="KW-0347">Helicase</keyword>
<dbReference type="PROSITE" id="PS51194">
    <property type="entry name" value="HELICASE_CTER"/>
    <property type="match status" value="1"/>
</dbReference>
<dbReference type="GO" id="GO:0000716">
    <property type="term" value="P:transcription-coupled nucleotide-excision repair, DNA damage recognition"/>
    <property type="evidence" value="ECO:0007669"/>
    <property type="project" value="UniProtKB-UniRule"/>
</dbReference>
<evidence type="ECO:0000256" key="9">
    <source>
        <dbReference type="ARBA" id="ARBA00023204"/>
    </source>
</evidence>
<evidence type="ECO:0000313" key="16">
    <source>
        <dbReference type="EMBL" id="SDB11179.1"/>
    </source>
</evidence>
<dbReference type="InterPro" id="IPR011545">
    <property type="entry name" value="DEAD/DEAH_box_helicase_dom"/>
</dbReference>
<dbReference type="RefSeq" id="WP_092591300.1">
    <property type="nucleotide sequence ID" value="NZ_FMXN01000002.1"/>
</dbReference>
<dbReference type="Gene3D" id="2.40.10.170">
    <property type="match status" value="1"/>
</dbReference>
<keyword evidence="2 13" id="KW-0963">Cytoplasm</keyword>
<dbReference type="SUPFAM" id="SSF52540">
    <property type="entry name" value="P-loop containing nucleoside triphosphate hydrolases"/>
    <property type="match status" value="4"/>
</dbReference>
<dbReference type="Pfam" id="PF21132">
    <property type="entry name" value="MFD_D3"/>
    <property type="match status" value="1"/>
</dbReference>
<dbReference type="GO" id="GO:0016787">
    <property type="term" value="F:hydrolase activity"/>
    <property type="evidence" value="ECO:0007669"/>
    <property type="project" value="UniProtKB-KW"/>
</dbReference>
<dbReference type="InterPro" id="IPR027417">
    <property type="entry name" value="P-loop_NTPase"/>
</dbReference>
<evidence type="ECO:0000256" key="1">
    <source>
        <dbReference type="ARBA" id="ARBA00004496"/>
    </source>
</evidence>
<dbReference type="Gene3D" id="3.90.1150.50">
    <property type="entry name" value="Transcription-repair-coupling factor, D7 domain"/>
    <property type="match status" value="1"/>
</dbReference>
<dbReference type="SMART" id="SM00982">
    <property type="entry name" value="TRCF"/>
    <property type="match status" value="1"/>
</dbReference>
<dbReference type="STRING" id="1159017.SAMN02927930_00435"/>
<evidence type="ECO:0000256" key="10">
    <source>
        <dbReference type="ARBA" id="ARBA00061104"/>
    </source>
</evidence>
<dbReference type="Pfam" id="PF03461">
    <property type="entry name" value="TRCF"/>
    <property type="match status" value="1"/>
</dbReference>
<dbReference type="FunFam" id="3.40.50.300:FF:000300">
    <property type="entry name" value="Transcription-repair-coupling factor"/>
    <property type="match status" value="1"/>
</dbReference>
<dbReference type="SMART" id="SM00490">
    <property type="entry name" value="HELICc"/>
    <property type="match status" value="1"/>
</dbReference>
<dbReference type="HAMAP" id="MF_00969">
    <property type="entry name" value="TRCF"/>
    <property type="match status" value="1"/>
</dbReference>
<evidence type="ECO:0000256" key="3">
    <source>
        <dbReference type="ARBA" id="ARBA00022741"/>
    </source>
</evidence>
<dbReference type="Gene3D" id="3.40.50.11140">
    <property type="match status" value="1"/>
</dbReference>
<keyword evidence="7 13" id="KW-0067">ATP-binding</keyword>
<dbReference type="Pfam" id="PF00271">
    <property type="entry name" value="Helicase_C"/>
    <property type="match status" value="1"/>
</dbReference>
<dbReference type="Pfam" id="PF00270">
    <property type="entry name" value="DEAD"/>
    <property type="match status" value="1"/>
</dbReference>
<dbReference type="InterPro" id="IPR047112">
    <property type="entry name" value="RecG/Mfd"/>
</dbReference>
<dbReference type="SMART" id="SM01058">
    <property type="entry name" value="CarD_TRCF"/>
    <property type="match status" value="1"/>
</dbReference>
<dbReference type="Gene3D" id="3.30.2060.10">
    <property type="entry name" value="Penicillin-binding protein 1b domain"/>
    <property type="match status" value="1"/>
</dbReference>
<dbReference type="InterPro" id="IPR036101">
    <property type="entry name" value="CarD-like/TRCF_RID_sf"/>
</dbReference>
<keyword evidence="9 13" id="KW-0234">DNA repair</keyword>
<evidence type="ECO:0000259" key="15">
    <source>
        <dbReference type="PROSITE" id="PS51194"/>
    </source>
</evidence>
<dbReference type="Proteomes" id="UP000199626">
    <property type="component" value="Unassembled WGS sequence"/>
</dbReference>
<dbReference type="InterPro" id="IPR048635">
    <property type="entry name" value="MFD_D3"/>
</dbReference>
<dbReference type="CDD" id="cd18810">
    <property type="entry name" value="SF2_C_TRCF"/>
    <property type="match status" value="1"/>
</dbReference>
<dbReference type="InterPro" id="IPR041471">
    <property type="entry name" value="UvrB_inter"/>
</dbReference>
<dbReference type="InterPro" id="IPR037235">
    <property type="entry name" value="TRCF-like_C_D7"/>
</dbReference>
<dbReference type="EMBL" id="FMXN01000002">
    <property type="protein sequence ID" value="SDB11179.1"/>
    <property type="molecule type" value="Genomic_DNA"/>
</dbReference>
<dbReference type="OrthoDB" id="9804325at2"/>
<proteinExistence type="inferred from homology"/>
<dbReference type="CDD" id="cd17991">
    <property type="entry name" value="DEXHc_TRCF"/>
    <property type="match status" value="1"/>
</dbReference>
<reference evidence="17" key="1">
    <citation type="submission" date="2016-10" db="EMBL/GenBank/DDBJ databases">
        <authorList>
            <person name="Varghese N."/>
            <person name="Submissions S."/>
        </authorList>
    </citation>
    <scope>NUCLEOTIDE SEQUENCE [LARGE SCALE GENOMIC DNA]</scope>
    <source>
        <strain evidence="17">CGMCC 1.10824</strain>
    </source>
</reference>
<dbReference type="SUPFAM" id="SSF143517">
    <property type="entry name" value="TRCF domain-like"/>
    <property type="match status" value="1"/>
</dbReference>
<keyword evidence="5 13" id="KW-0378">Hydrolase</keyword>
<keyword evidence="3 13" id="KW-0547">Nucleotide-binding</keyword>
<dbReference type="InterPro" id="IPR004576">
    <property type="entry name" value="Mfd"/>
</dbReference>
<dbReference type="InterPro" id="IPR014001">
    <property type="entry name" value="Helicase_ATP-bd"/>
</dbReference>
<evidence type="ECO:0000256" key="6">
    <source>
        <dbReference type="ARBA" id="ARBA00022806"/>
    </source>
</evidence>
<dbReference type="InterPro" id="IPR003711">
    <property type="entry name" value="CarD-like/TRCF_RID"/>
</dbReference>
<dbReference type="PROSITE" id="PS51192">
    <property type="entry name" value="HELICASE_ATP_BIND_1"/>
    <property type="match status" value="1"/>
</dbReference>
<evidence type="ECO:0000256" key="8">
    <source>
        <dbReference type="ARBA" id="ARBA00023125"/>
    </source>
</evidence>
<comment type="similarity">
    <text evidence="11 13">In the C-terminal section; belongs to the helicase family. RecG subfamily.</text>
</comment>
<evidence type="ECO:0000256" key="12">
    <source>
        <dbReference type="ARBA" id="ARBA00070128"/>
    </source>
</evidence>
<dbReference type="FunFam" id="3.40.50.300:FF:000546">
    <property type="entry name" value="Transcription-repair-coupling factor"/>
    <property type="match status" value="1"/>
</dbReference>
<dbReference type="SMART" id="SM00487">
    <property type="entry name" value="DEXDc"/>
    <property type="match status" value="1"/>
</dbReference>
<name>A0A1G6AS63_9GAMM</name>
<dbReference type="NCBIfam" id="TIGR00580">
    <property type="entry name" value="mfd"/>
    <property type="match status" value="1"/>
</dbReference>
<dbReference type="SUPFAM" id="SSF141259">
    <property type="entry name" value="CarD-like"/>
    <property type="match status" value="1"/>
</dbReference>
<evidence type="ECO:0000256" key="5">
    <source>
        <dbReference type="ARBA" id="ARBA00022801"/>
    </source>
</evidence>
<dbReference type="Gene3D" id="3.40.50.11180">
    <property type="match status" value="1"/>
</dbReference>
<dbReference type="PANTHER" id="PTHR47964">
    <property type="entry name" value="ATP-DEPENDENT DNA HELICASE HOMOLOG RECG, CHLOROPLASTIC"/>
    <property type="match status" value="1"/>
</dbReference>
<comment type="function">
    <text evidence="13">Couples transcription and DNA repair by recognizing RNA polymerase (RNAP) stalled at DNA lesions. Mediates ATP-dependent release of RNAP and its truncated transcript from the DNA, and recruitment of nucleotide excision repair machinery to the damaged site.</text>
</comment>
<protein>
    <recommendedName>
        <fullName evidence="12 13">Transcription-repair-coupling factor</fullName>
        <shortName evidence="13">TRCF</shortName>
        <ecNumber evidence="13">3.6.4.-</ecNumber>
    </recommendedName>
</protein>
<dbReference type="Pfam" id="PF02559">
    <property type="entry name" value="CarD_TRCF_RID"/>
    <property type="match status" value="1"/>
</dbReference>
<dbReference type="EC" id="3.6.4.-" evidence="13"/>
<sequence length="1155" mass="130502">MTLASPFAPPLPKSAQQDITWQQLVGSSIALALAQAIDQHDGPVVIVAPDTPTALRLEHEVQYFAQPQQHPIMMFPDWETLPYDSFSPHHDIISERLRVLTRLPDLTKGGVIVSLSTLLHRLAPTDYIAGQSIQIQPGQTVDIHRLRQRLERAGYRHVAQVMEHGEFCVRGSLLDLYPMGSEQPYRIDFFDDEIDSIRVFDADTQLSAGVVDAIDLLPAHEFPTDPTAIERFRVNYREQFDASNDRESIYMQVSNQQFPGGIEYYLPLFFEQTASLFDYLPDNTLLITLGDLQTHLDHLWHDIHQRYEQRRYDVQRPILTPQQLYLSVDQVHAGFKALPRIRALVPADKPQPGATPFGTAAVGEIAVNHQLKNPLEKLAERLTRDDYQRIIFMVESAGRRESLRELLSPLQLGLTPVEHFQDARTQNLDVAIAIGPIGNSFLLTDEQLLVITETELLGQRIVQRRRRDQKATVNAENMVRNLAELRIGQPVVHLEHGVGRYQGLQTLPAGGITTEFVTIEYANNSKLYVPVASLHLLSRYSGGEEASAPLHKLGSDQWEKAKRKAAEKIRDVAAELLEIYARREAKPGHPFKLDETDYQRFANSFPFEETEDQAVAIMAVLNDMQSDRAMDRLVCGDVGFGKTEVAMRAAFVAVNDNKQVAVLVPTTLLAQQHYDNFKDRFADWPIRVEVLSRFKTAKQTQQVLADLAEGKIDLVIGTHKLLSPDVQFHDLGLLIVDEEHRFGVRQKEAIKRLRADVDILTLTATPIPRTLNMAMHGVRDLSIIATPPAKRLAVKTFVREYDELTVREAVLREILRGGQVYFLHNNVETIEKTADELAALVPEARITVAHGQMRERELERIMSDFYHQRFNVLVCTTIVETGIDIPTANTIIMDRADKLGLAQLHQLRGRVGRSHHQAYAYLLTPSPKRMTKDALKRLDAISQLEDLGAGFMLATHDLEIRGAGELLGDVQSGQIETIGFTLYMEMLEQAVTALREGKEPSLDHLLAEQTDVDLRIPALLPDTYIADVNTRLSFYKRIASRSENETLDDIQVELIDRFGLLPEPVKNLIRVAEIRQQAQQLGIRKIDGGPQGITIEFAENNAVSPAYLIQLIQQAPQEYRIDGPMRLRVLRKIDDTQERLKLVESLLEEFGRGQL</sequence>
<dbReference type="GO" id="GO:0005524">
    <property type="term" value="F:ATP binding"/>
    <property type="evidence" value="ECO:0007669"/>
    <property type="project" value="UniProtKB-UniRule"/>
</dbReference>
<dbReference type="NCBIfam" id="NF007966">
    <property type="entry name" value="PRK10689.1"/>
    <property type="match status" value="1"/>
</dbReference>
<dbReference type="GO" id="GO:0003678">
    <property type="term" value="F:DNA helicase activity"/>
    <property type="evidence" value="ECO:0007669"/>
    <property type="project" value="TreeGrafter"/>
</dbReference>
<keyword evidence="8 13" id="KW-0238">DNA-binding</keyword>
<comment type="similarity">
    <text evidence="10 13">In the N-terminal section; belongs to the UvrB family.</text>
</comment>
<evidence type="ECO:0000256" key="13">
    <source>
        <dbReference type="HAMAP-Rule" id="MF_00969"/>
    </source>
</evidence>
<evidence type="ECO:0000256" key="4">
    <source>
        <dbReference type="ARBA" id="ARBA00022763"/>
    </source>
</evidence>
<dbReference type="AlphaFoldDB" id="A0A1G6AS63"/>
<keyword evidence="17" id="KW-1185">Reference proteome</keyword>
<gene>
    <name evidence="13" type="primary">mfd</name>
    <name evidence="16" type="ORF">SAMN02927930_00435</name>
</gene>
<evidence type="ECO:0000256" key="7">
    <source>
        <dbReference type="ARBA" id="ARBA00022840"/>
    </source>
</evidence>
<comment type="subcellular location">
    <subcellularLocation>
        <location evidence="1 13">Cytoplasm</location>
    </subcellularLocation>
</comment>